<gene>
    <name evidence="3" type="ORF">SAMN05421854_11569</name>
</gene>
<comment type="similarity">
    <text evidence="1">Belongs to the enoyl-CoA hydratase/isomerase family.</text>
</comment>
<dbReference type="InterPro" id="IPR002539">
    <property type="entry name" value="MaoC-like_dom"/>
</dbReference>
<dbReference type="OrthoDB" id="9800237at2"/>
<accession>A0A1I5ZHS7</accession>
<dbReference type="Gene3D" id="3.10.129.10">
    <property type="entry name" value="Hotdog Thioesterase"/>
    <property type="match status" value="1"/>
</dbReference>
<proteinExistence type="inferred from homology"/>
<protein>
    <submittedName>
        <fullName evidence="3">Acyl dehydratase</fullName>
    </submittedName>
</protein>
<dbReference type="PANTHER" id="PTHR43841:SF3">
    <property type="entry name" value="(3R)-HYDROXYACYL-ACP DEHYDRATASE SUBUNIT HADB"/>
    <property type="match status" value="1"/>
</dbReference>
<reference evidence="3 4" key="1">
    <citation type="submission" date="2016-10" db="EMBL/GenBank/DDBJ databases">
        <authorList>
            <person name="de Groot N.N."/>
        </authorList>
    </citation>
    <scope>NUCLEOTIDE SEQUENCE [LARGE SCALE GENOMIC DNA]</scope>
    <source>
        <strain evidence="3 4">DSM 44637</strain>
    </source>
</reference>
<dbReference type="Pfam" id="PF01575">
    <property type="entry name" value="MaoC_dehydratas"/>
    <property type="match status" value="1"/>
</dbReference>
<dbReference type="InterPro" id="IPR029069">
    <property type="entry name" value="HotDog_dom_sf"/>
</dbReference>
<feature type="domain" description="MaoC-like" evidence="2">
    <location>
        <begin position="24"/>
        <end position="105"/>
    </location>
</feature>
<dbReference type="STRING" id="112413.SAMN05421854_11569"/>
<sequence length="143" mass="14996">MSESLPHAGLRAGCSLPPLALPEISRTALALFAGASGDHNPIHIDPDYARAAGFDDVFAHGMLSMAYLGRLLTGWVPQERIKTFSVRFVSITPIHAEPTCTGTVVAREGDTATLEVAVRLPDGTTTLRGQATITVPAAGTTES</sequence>
<evidence type="ECO:0000313" key="4">
    <source>
        <dbReference type="Proteomes" id="UP000199137"/>
    </source>
</evidence>
<dbReference type="Proteomes" id="UP000199137">
    <property type="component" value="Unassembled WGS sequence"/>
</dbReference>
<name>A0A1I5ZHS7_9PSEU</name>
<organism evidence="3 4">
    <name type="scientific">Amycolatopsis rubida</name>
    <dbReference type="NCBI Taxonomy" id="112413"/>
    <lineage>
        <taxon>Bacteria</taxon>
        <taxon>Bacillati</taxon>
        <taxon>Actinomycetota</taxon>
        <taxon>Actinomycetes</taxon>
        <taxon>Pseudonocardiales</taxon>
        <taxon>Pseudonocardiaceae</taxon>
        <taxon>Amycolatopsis</taxon>
    </lineage>
</organism>
<dbReference type="EMBL" id="FOWC01000015">
    <property type="protein sequence ID" value="SFQ55687.1"/>
    <property type="molecule type" value="Genomic_DNA"/>
</dbReference>
<dbReference type="RefSeq" id="WP_093576385.1">
    <property type="nucleotide sequence ID" value="NZ_FOWC01000015.1"/>
</dbReference>
<dbReference type="SUPFAM" id="SSF54637">
    <property type="entry name" value="Thioesterase/thiol ester dehydrase-isomerase"/>
    <property type="match status" value="1"/>
</dbReference>
<dbReference type="AlphaFoldDB" id="A0A1I5ZHS7"/>
<dbReference type="PANTHER" id="PTHR43841">
    <property type="entry name" value="3-HYDROXYACYL-THIOESTER DEHYDRATASE HTDX-RELATED"/>
    <property type="match status" value="1"/>
</dbReference>
<evidence type="ECO:0000256" key="1">
    <source>
        <dbReference type="ARBA" id="ARBA00005254"/>
    </source>
</evidence>
<evidence type="ECO:0000313" key="3">
    <source>
        <dbReference type="EMBL" id="SFQ55687.1"/>
    </source>
</evidence>
<evidence type="ECO:0000259" key="2">
    <source>
        <dbReference type="Pfam" id="PF01575"/>
    </source>
</evidence>